<keyword evidence="2" id="KW-1185">Reference proteome</keyword>
<sequence length="433" mass="48918">MPESDHASVVSADAFSDISSIDHRHPDEVWDGVANSPRIHSMVVFSINPTATIDSLFGEDVSEALDPDSLPRRTYAGFVQEMHGLPLRDDPYTECRIYFLTQGLPSPSADGVRDSSMCVPLWPTTEHPSGRKPIKLREPLPWDNCYLHSTLYVDVRVLSADFDDAKIKGVMFFPEGARHRELRNEDQARKSALWKERMPATPLVEGKLESARKPDADHTLPDPILFHGEAECKDIEDTTSQQGSREEIGNLLLGIMCAEPTDHVTVDATYDLSEVTSLPDPQEFFEEEKAIRKLARDFMERKAVLEAEEETVWVREMREEQDRMLAANSQPSADTCSEPERKPLPKRKCFNLLEAFTRTREWLRLMFNRLSLSTSRSSASAHPQTEIITPKSKIGRTLHGPSRFRTTVQQKIRSALGLTRPRSKSLPLAVGQQ</sequence>
<evidence type="ECO:0000313" key="1">
    <source>
        <dbReference type="EMBL" id="KDQ51758.1"/>
    </source>
</evidence>
<organism evidence="1 2">
    <name type="scientific">Jaapia argillacea MUCL 33604</name>
    <dbReference type="NCBI Taxonomy" id="933084"/>
    <lineage>
        <taxon>Eukaryota</taxon>
        <taxon>Fungi</taxon>
        <taxon>Dikarya</taxon>
        <taxon>Basidiomycota</taxon>
        <taxon>Agaricomycotina</taxon>
        <taxon>Agaricomycetes</taxon>
        <taxon>Agaricomycetidae</taxon>
        <taxon>Jaapiales</taxon>
        <taxon>Jaapiaceae</taxon>
        <taxon>Jaapia</taxon>
    </lineage>
</organism>
<accession>A0A067PA09</accession>
<dbReference type="OrthoDB" id="3331809at2759"/>
<evidence type="ECO:0000313" key="2">
    <source>
        <dbReference type="Proteomes" id="UP000027265"/>
    </source>
</evidence>
<dbReference type="AlphaFoldDB" id="A0A067PA09"/>
<name>A0A067PA09_9AGAM</name>
<gene>
    <name evidence="1" type="ORF">JAAARDRAFT_40784</name>
</gene>
<dbReference type="InParanoid" id="A0A067PA09"/>
<proteinExistence type="predicted"/>
<dbReference type="STRING" id="933084.A0A067PA09"/>
<reference evidence="2" key="1">
    <citation type="journal article" date="2014" name="Proc. Natl. Acad. Sci. U.S.A.">
        <title>Extensive sampling of basidiomycete genomes demonstrates inadequacy of the white-rot/brown-rot paradigm for wood decay fungi.</title>
        <authorList>
            <person name="Riley R."/>
            <person name="Salamov A.A."/>
            <person name="Brown D.W."/>
            <person name="Nagy L.G."/>
            <person name="Floudas D."/>
            <person name="Held B.W."/>
            <person name="Levasseur A."/>
            <person name="Lombard V."/>
            <person name="Morin E."/>
            <person name="Otillar R."/>
            <person name="Lindquist E.A."/>
            <person name="Sun H."/>
            <person name="LaButti K.M."/>
            <person name="Schmutz J."/>
            <person name="Jabbour D."/>
            <person name="Luo H."/>
            <person name="Baker S.E."/>
            <person name="Pisabarro A.G."/>
            <person name="Walton J.D."/>
            <person name="Blanchette R.A."/>
            <person name="Henrissat B."/>
            <person name="Martin F."/>
            <person name="Cullen D."/>
            <person name="Hibbett D.S."/>
            <person name="Grigoriev I.V."/>
        </authorList>
    </citation>
    <scope>NUCLEOTIDE SEQUENCE [LARGE SCALE GENOMIC DNA]</scope>
    <source>
        <strain evidence="2">MUCL 33604</strain>
    </source>
</reference>
<protein>
    <submittedName>
        <fullName evidence="1">Uncharacterized protein</fullName>
    </submittedName>
</protein>
<dbReference type="HOGENOM" id="CLU_674493_0_0_1"/>
<dbReference type="Proteomes" id="UP000027265">
    <property type="component" value="Unassembled WGS sequence"/>
</dbReference>
<dbReference type="EMBL" id="KL197745">
    <property type="protein sequence ID" value="KDQ51758.1"/>
    <property type="molecule type" value="Genomic_DNA"/>
</dbReference>